<dbReference type="PROSITE" id="PS50249">
    <property type="entry name" value="MPN"/>
    <property type="match status" value="1"/>
</dbReference>
<protein>
    <submittedName>
        <fullName evidence="8">DNA replication and repair protein RadC</fullName>
    </submittedName>
</protein>
<sequence>MRHSGVLLYKRQLKIQSNLMSDQEQFEADHFFRRTVKEMNPDEQPREKLMTYGSESLSDAELLAILLRTGSKKMNVIQMAQALLNHFDGLRYLARKEWQDLKVIPGMGDVKSLMLEAVFELSRRIQVAGLGEQVQITSPEDAVAYFGPKLRDLTREVFLVAFLNNAKIVMGHKKISSGGATATIVDPAEVMRQAVMNEANSILLLHNHPSGQNKESKADIRLTRRIAESGKLLGIPVDDHIIIAGDSYTSFRAKGHLN</sequence>
<dbReference type="Pfam" id="PF04002">
    <property type="entry name" value="RadC"/>
    <property type="match status" value="1"/>
</dbReference>
<dbReference type="SUPFAM" id="SSF47781">
    <property type="entry name" value="RuvA domain 2-like"/>
    <property type="match status" value="1"/>
</dbReference>
<dbReference type="InterPro" id="IPR037518">
    <property type="entry name" value="MPN"/>
</dbReference>
<dbReference type="GO" id="GO:0006508">
    <property type="term" value="P:proteolysis"/>
    <property type="evidence" value="ECO:0007669"/>
    <property type="project" value="UniProtKB-KW"/>
</dbReference>
<dbReference type="EMBL" id="FXTH01000015">
    <property type="protein sequence ID" value="SMO81888.1"/>
    <property type="molecule type" value="Genomic_DNA"/>
</dbReference>
<keyword evidence="2" id="KW-0479">Metal-binding</keyword>
<dbReference type="NCBIfam" id="TIGR00608">
    <property type="entry name" value="radc"/>
    <property type="match status" value="1"/>
</dbReference>
<organism evidence="8 9">
    <name type="scientific">Fodinibius sediminis</name>
    <dbReference type="NCBI Taxonomy" id="1214077"/>
    <lineage>
        <taxon>Bacteria</taxon>
        <taxon>Pseudomonadati</taxon>
        <taxon>Balneolota</taxon>
        <taxon>Balneolia</taxon>
        <taxon>Balneolales</taxon>
        <taxon>Balneolaceae</taxon>
        <taxon>Fodinibius</taxon>
    </lineage>
</organism>
<evidence type="ECO:0000313" key="8">
    <source>
        <dbReference type="EMBL" id="SMO81888.1"/>
    </source>
</evidence>
<evidence type="ECO:0000313" key="9">
    <source>
        <dbReference type="Proteomes" id="UP000317593"/>
    </source>
</evidence>
<evidence type="ECO:0000259" key="7">
    <source>
        <dbReference type="PROSITE" id="PS50249"/>
    </source>
</evidence>
<keyword evidence="4" id="KW-0862">Zinc</keyword>
<dbReference type="Gene3D" id="3.40.140.10">
    <property type="entry name" value="Cytidine Deaminase, domain 2"/>
    <property type="match status" value="1"/>
</dbReference>
<dbReference type="AlphaFoldDB" id="A0A521ED92"/>
<dbReference type="InterPro" id="IPR020891">
    <property type="entry name" value="UPF0758_CS"/>
</dbReference>
<evidence type="ECO:0000256" key="1">
    <source>
        <dbReference type="ARBA" id="ARBA00022670"/>
    </source>
</evidence>
<dbReference type="InterPro" id="IPR046778">
    <property type="entry name" value="UPF0758_N"/>
</dbReference>
<dbReference type="InterPro" id="IPR001405">
    <property type="entry name" value="UPF0758"/>
</dbReference>
<dbReference type="InterPro" id="IPR010994">
    <property type="entry name" value="RuvA_2-like"/>
</dbReference>
<keyword evidence="5" id="KW-0482">Metalloprotease</keyword>
<comment type="similarity">
    <text evidence="6">Belongs to the UPF0758 family.</text>
</comment>
<dbReference type="NCBIfam" id="NF000642">
    <property type="entry name" value="PRK00024.1"/>
    <property type="match status" value="1"/>
</dbReference>
<keyword evidence="9" id="KW-1185">Reference proteome</keyword>
<dbReference type="PANTHER" id="PTHR30471:SF3">
    <property type="entry name" value="UPF0758 PROTEIN YEES-RELATED"/>
    <property type="match status" value="1"/>
</dbReference>
<name>A0A521ED92_9BACT</name>
<keyword evidence="1" id="KW-0645">Protease</keyword>
<dbReference type="InterPro" id="IPR025657">
    <property type="entry name" value="RadC_JAB"/>
</dbReference>
<evidence type="ECO:0000256" key="5">
    <source>
        <dbReference type="ARBA" id="ARBA00023049"/>
    </source>
</evidence>
<evidence type="ECO:0000256" key="3">
    <source>
        <dbReference type="ARBA" id="ARBA00022801"/>
    </source>
</evidence>
<dbReference type="PANTHER" id="PTHR30471">
    <property type="entry name" value="DNA REPAIR PROTEIN RADC"/>
    <property type="match status" value="1"/>
</dbReference>
<dbReference type="GO" id="GO:0008237">
    <property type="term" value="F:metallopeptidase activity"/>
    <property type="evidence" value="ECO:0007669"/>
    <property type="project" value="UniProtKB-KW"/>
</dbReference>
<proteinExistence type="inferred from homology"/>
<feature type="domain" description="MPN" evidence="7">
    <location>
        <begin position="135"/>
        <end position="257"/>
    </location>
</feature>
<dbReference type="PROSITE" id="PS01302">
    <property type="entry name" value="UPF0758"/>
    <property type="match status" value="1"/>
</dbReference>
<evidence type="ECO:0000256" key="4">
    <source>
        <dbReference type="ARBA" id="ARBA00022833"/>
    </source>
</evidence>
<dbReference type="Pfam" id="PF20582">
    <property type="entry name" value="UPF0758_N"/>
    <property type="match status" value="1"/>
</dbReference>
<dbReference type="Proteomes" id="UP000317593">
    <property type="component" value="Unassembled WGS sequence"/>
</dbReference>
<accession>A0A521ED92</accession>
<reference evidence="8 9" key="1">
    <citation type="submission" date="2017-05" db="EMBL/GenBank/DDBJ databases">
        <authorList>
            <person name="Varghese N."/>
            <person name="Submissions S."/>
        </authorList>
    </citation>
    <scope>NUCLEOTIDE SEQUENCE [LARGE SCALE GENOMIC DNA]</scope>
    <source>
        <strain evidence="8 9">DSM 21194</strain>
    </source>
</reference>
<dbReference type="GO" id="GO:0046872">
    <property type="term" value="F:metal ion binding"/>
    <property type="evidence" value="ECO:0007669"/>
    <property type="project" value="UniProtKB-KW"/>
</dbReference>
<evidence type="ECO:0000256" key="2">
    <source>
        <dbReference type="ARBA" id="ARBA00022723"/>
    </source>
</evidence>
<gene>
    <name evidence="8" type="ORF">SAMN06265218_11549</name>
</gene>
<dbReference type="CDD" id="cd08071">
    <property type="entry name" value="MPN_DUF2466"/>
    <property type="match status" value="1"/>
</dbReference>
<keyword evidence="3" id="KW-0378">Hydrolase</keyword>
<evidence type="ECO:0000256" key="6">
    <source>
        <dbReference type="RuleBase" id="RU003797"/>
    </source>
</evidence>